<evidence type="ECO:0000313" key="3">
    <source>
        <dbReference type="EMBL" id="MEB3103269.1"/>
    </source>
</evidence>
<keyword evidence="2" id="KW-0812">Transmembrane</keyword>
<gene>
    <name evidence="3" type="ORF">VF724_16655</name>
</gene>
<dbReference type="InterPro" id="IPR007060">
    <property type="entry name" value="FtsL/DivIC"/>
</dbReference>
<protein>
    <submittedName>
        <fullName evidence="3">Septum formation initiator family protein</fullName>
    </submittedName>
</protein>
<sequence length="108" mass="12964">MNEAYMHSEPNQSNKGKRRRLRLLTFILMSFMCWTAITLWNQQGDLNAKYTRLSSIQTQLEESKKINEQLKMEITRLNDNEYIEQRVRKDYRMTRPGETLFITPMNGE</sequence>
<reference evidence="3" key="1">
    <citation type="submission" date="2023-12" db="EMBL/GenBank/DDBJ databases">
        <title>Fervidustalea candida gen. nov., sp. nov., a novel member of the family Paenibacillaceae isolated from a geothermal area.</title>
        <authorList>
            <person name="Li W.-J."/>
            <person name="Jiao J.-Y."/>
            <person name="Chen Y."/>
        </authorList>
    </citation>
    <scope>NUCLEOTIDE SEQUENCE</scope>
    <source>
        <strain evidence="3">SYSU GA230002</strain>
    </source>
</reference>
<dbReference type="PANTHER" id="PTHR40027:SF1">
    <property type="entry name" value="CELL DIVISION PROTEIN DIVIC"/>
    <property type="match status" value="1"/>
</dbReference>
<dbReference type="RefSeq" id="WP_371755397.1">
    <property type="nucleotide sequence ID" value="NZ_JAYJLD010000031.1"/>
</dbReference>
<keyword evidence="4" id="KW-1185">Reference proteome</keyword>
<proteinExistence type="predicted"/>
<evidence type="ECO:0000256" key="2">
    <source>
        <dbReference type="SAM" id="Phobius"/>
    </source>
</evidence>
<keyword evidence="2" id="KW-0472">Membrane</keyword>
<evidence type="ECO:0000256" key="1">
    <source>
        <dbReference type="SAM" id="Coils"/>
    </source>
</evidence>
<name>A0ABU5ZL78_9BACL</name>
<dbReference type="EMBL" id="JAYJLD010000031">
    <property type="protein sequence ID" value="MEB3103269.1"/>
    <property type="molecule type" value="Genomic_DNA"/>
</dbReference>
<keyword evidence="1" id="KW-0175">Coiled coil</keyword>
<dbReference type="PANTHER" id="PTHR40027">
    <property type="entry name" value="CELL DIVISION PROTEIN DIVIC"/>
    <property type="match status" value="1"/>
</dbReference>
<dbReference type="InterPro" id="IPR039076">
    <property type="entry name" value="DivIC"/>
</dbReference>
<accession>A0ABU5ZL78</accession>
<organism evidence="3 4">
    <name type="scientific">Ferviditalea candida</name>
    <dbReference type="NCBI Taxonomy" id="3108399"/>
    <lineage>
        <taxon>Bacteria</taxon>
        <taxon>Bacillati</taxon>
        <taxon>Bacillota</taxon>
        <taxon>Bacilli</taxon>
        <taxon>Bacillales</taxon>
        <taxon>Paenibacillaceae</taxon>
        <taxon>Ferviditalea</taxon>
    </lineage>
</organism>
<evidence type="ECO:0000313" key="4">
    <source>
        <dbReference type="Proteomes" id="UP001310386"/>
    </source>
</evidence>
<feature type="coiled-coil region" evidence="1">
    <location>
        <begin position="53"/>
        <end position="80"/>
    </location>
</feature>
<comment type="caution">
    <text evidence="3">The sequence shown here is derived from an EMBL/GenBank/DDBJ whole genome shotgun (WGS) entry which is preliminary data.</text>
</comment>
<dbReference type="Pfam" id="PF04977">
    <property type="entry name" value="DivIC"/>
    <property type="match status" value="1"/>
</dbReference>
<dbReference type="Proteomes" id="UP001310386">
    <property type="component" value="Unassembled WGS sequence"/>
</dbReference>
<keyword evidence="2" id="KW-1133">Transmembrane helix</keyword>
<feature type="transmembrane region" description="Helical" evidence="2">
    <location>
        <begin position="21"/>
        <end position="40"/>
    </location>
</feature>